<dbReference type="InterPro" id="IPR014729">
    <property type="entry name" value="Rossmann-like_a/b/a_fold"/>
</dbReference>
<dbReference type="GO" id="GO:0005524">
    <property type="term" value="F:ATP binding"/>
    <property type="evidence" value="ECO:0007669"/>
    <property type="project" value="UniProtKB-UniRule"/>
</dbReference>
<dbReference type="SUPFAM" id="SSF56037">
    <property type="entry name" value="PheT/TilS domain"/>
    <property type="match status" value="1"/>
</dbReference>
<dbReference type="GO" id="GO:0032267">
    <property type="term" value="F:tRNA(Ile)-lysidine synthase activity"/>
    <property type="evidence" value="ECO:0007669"/>
    <property type="project" value="UniProtKB-EC"/>
</dbReference>
<reference evidence="10" key="1">
    <citation type="journal article" date="2021" name="PeerJ">
        <title>Extensive microbial diversity within the chicken gut microbiome revealed by metagenomics and culture.</title>
        <authorList>
            <person name="Gilroy R."/>
            <person name="Ravi A."/>
            <person name="Getino M."/>
            <person name="Pursley I."/>
            <person name="Horton D.L."/>
            <person name="Alikhan N.F."/>
            <person name="Baker D."/>
            <person name="Gharbi K."/>
            <person name="Hall N."/>
            <person name="Watson M."/>
            <person name="Adriaenssens E.M."/>
            <person name="Foster-Nyarko E."/>
            <person name="Jarju S."/>
            <person name="Secka A."/>
            <person name="Antonio M."/>
            <person name="Oren A."/>
            <person name="Chaudhuri R.R."/>
            <person name="La Ragione R."/>
            <person name="Hildebrand F."/>
            <person name="Pallen M.J."/>
        </authorList>
    </citation>
    <scope>NUCLEOTIDE SEQUENCE</scope>
    <source>
        <strain evidence="10">ChiGjej6B6-1540</strain>
    </source>
</reference>
<comment type="caution">
    <text evidence="10">The sequence shown here is derived from an EMBL/GenBank/DDBJ whole genome shotgun (WGS) entry which is preliminary data.</text>
</comment>
<dbReference type="EMBL" id="DXGA01000164">
    <property type="protein sequence ID" value="HIW94430.1"/>
    <property type="molecule type" value="Genomic_DNA"/>
</dbReference>
<comment type="subcellular location">
    <subcellularLocation>
        <location evidence="1 8">Cytoplasm</location>
    </subcellularLocation>
</comment>
<protein>
    <recommendedName>
        <fullName evidence="8">tRNA(Ile)-lysidine synthase</fullName>
        <ecNumber evidence="8">6.3.4.19</ecNumber>
    </recommendedName>
    <alternativeName>
        <fullName evidence="8">tRNA(Ile)-2-lysyl-cytidine synthase</fullName>
    </alternativeName>
    <alternativeName>
        <fullName evidence="8">tRNA(Ile)-lysidine synthetase</fullName>
    </alternativeName>
</protein>
<keyword evidence="5 8" id="KW-0547">Nucleotide-binding</keyword>
<dbReference type="GO" id="GO:0006400">
    <property type="term" value="P:tRNA modification"/>
    <property type="evidence" value="ECO:0007669"/>
    <property type="project" value="UniProtKB-UniRule"/>
</dbReference>
<dbReference type="Pfam" id="PF01171">
    <property type="entry name" value="ATP_bind_3"/>
    <property type="match status" value="1"/>
</dbReference>
<evidence type="ECO:0000256" key="3">
    <source>
        <dbReference type="ARBA" id="ARBA00022598"/>
    </source>
</evidence>
<dbReference type="Pfam" id="PF11734">
    <property type="entry name" value="TilS_C"/>
    <property type="match status" value="1"/>
</dbReference>
<feature type="domain" description="Lysidine-tRNA(Ile) synthetase C-terminal" evidence="9">
    <location>
        <begin position="390"/>
        <end position="460"/>
    </location>
</feature>
<sequence>MSTSDFSQLNTLAQEYGMLLPGSTVLCAVSGGADSIYLLHRLTLLRGLLDFRLVAAHYDHQLRPSSGEDAAFVARFVEQWCGKEVYDHGKELPPVPLIVGRGDVRAAAQAKKAGIEETAREMRYAFLQETAQRVGADVIATAHTADDNAETMLLHLIRGSGLGGLSGIPPRRGNLIRPMLTTTRETVEAYLNLYGIPHVEDESNADDTYARNRVRHQLIPLLEDYNPGFVSRMIHTAAVLRADHDYLNARSYPVLQRIRETPEGLLLPAGALADLPQALAVRSARLVLQKVRGGDSSCTSRHLESIVDLARSPHPSGCVDLPGGLTVRRVYQNLLFTFSPFPHTFSPTLLQTEGDTWPEGSLFGIRCRSCLCPEQPQPGVWYLKLFDRPVFLRPRQTGDALCLPGGRTRTVKKLLIDHRLPRHLRQRLPVLADEGGIVALAGFGPDQARLAQPGQPAVSLAFLPGAEVLPWYDELKKERKADYEAFGTRH</sequence>
<accession>A0A9D1RVQ9</accession>
<dbReference type="NCBIfam" id="TIGR02432">
    <property type="entry name" value="lysidine_TilS_N"/>
    <property type="match status" value="1"/>
</dbReference>
<feature type="binding site" evidence="8">
    <location>
        <begin position="30"/>
        <end position="35"/>
    </location>
    <ligand>
        <name>ATP</name>
        <dbReference type="ChEBI" id="CHEBI:30616"/>
    </ligand>
</feature>
<evidence type="ECO:0000256" key="7">
    <source>
        <dbReference type="ARBA" id="ARBA00048539"/>
    </source>
</evidence>
<comment type="similarity">
    <text evidence="8">Belongs to the tRNA(Ile)-lysidine synthase family.</text>
</comment>
<dbReference type="InterPro" id="IPR011063">
    <property type="entry name" value="TilS/TtcA_N"/>
</dbReference>
<dbReference type="EC" id="6.3.4.19" evidence="8"/>
<comment type="catalytic activity">
    <reaction evidence="7 8">
        <text>cytidine(34) in tRNA(Ile2) + L-lysine + ATP = lysidine(34) in tRNA(Ile2) + AMP + diphosphate + H(+)</text>
        <dbReference type="Rhea" id="RHEA:43744"/>
        <dbReference type="Rhea" id="RHEA-COMP:10625"/>
        <dbReference type="Rhea" id="RHEA-COMP:10670"/>
        <dbReference type="ChEBI" id="CHEBI:15378"/>
        <dbReference type="ChEBI" id="CHEBI:30616"/>
        <dbReference type="ChEBI" id="CHEBI:32551"/>
        <dbReference type="ChEBI" id="CHEBI:33019"/>
        <dbReference type="ChEBI" id="CHEBI:82748"/>
        <dbReference type="ChEBI" id="CHEBI:83665"/>
        <dbReference type="ChEBI" id="CHEBI:456215"/>
        <dbReference type="EC" id="6.3.4.19"/>
    </reaction>
</comment>
<comment type="function">
    <text evidence="8">Ligates lysine onto the cytidine present at position 34 of the AUA codon-specific tRNA(Ile) that contains the anticodon CAU, in an ATP-dependent manner. Cytidine is converted to lysidine, thus changing the amino acid specificity of the tRNA from methionine to isoleucine.</text>
</comment>
<dbReference type="NCBIfam" id="TIGR02433">
    <property type="entry name" value="lysidine_TilS_C"/>
    <property type="match status" value="1"/>
</dbReference>
<comment type="domain">
    <text evidence="8">The N-terminal region contains the highly conserved SGGXDS motif, predicted to be a P-loop motif involved in ATP binding.</text>
</comment>
<evidence type="ECO:0000256" key="4">
    <source>
        <dbReference type="ARBA" id="ARBA00022694"/>
    </source>
</evidence>
<keyword evidence="3 8" id="KW-0436">Ligase</keyword>
<dbReference type="InterPro" id="IPR012796">
    <property type="entry name" value="Lysidine-tRNA-synth_C"/>
</dbReference>
<evidence type="ECO:0000256" key="8">
    <source>
        <dbReference type="HAMAP-Rule" id="MF_01161"/>
    </source>
</evidence>
<dbReference type="Proteomes" id="UP000824192">
    <property type="component" value="Unassembled WGS sequence"/>
</dbReference>
<organism evidence="10 11">
    <name type="scientific">Candidatus Flavonifractor merdipullorum</name>
    <dbReference type="NCBI Taxonomy" id="2838590"/>
    <lineage>
        <taxon>Bacteria</taxon>
        <taxon>Bacillati</taxon>
        <taxon>Bacillota</taxon>
        <taxon>Clostridia</taxon>
        <taxon>Eubacteriales</taxon>
        <taxon>Oscillospiraceae</taxon>
        <taxon>Flavonifractor</taxon>
    </lineage>
</organism>
<keyword evidence="6 8" id="KW-0067">ATP-binding</keyword>
<dbReference type="Gene3D" id="3.40.50.620">
    <property type="entry name" value="HUPs"/>
    <property type="match status" value="1"/>
</dbReference>
<proteinExistence type="inferred from homology"/>
<dbReference type="GO" id="GO:0005737">
    <property type="term" value="C:cytoplasm"/>
    <property type="evidence" value="ECO:0007669"/>
    <property type="project" value="UniProtKB-SubCell"/>
</dbReference>
<dbReference type="SMART" id="SM00977">
    <property type="entry name" value="TilS_C"/>
    <property type="match status" value="1"/>
</dbReference>
<evidence type="ECO:0000259" key="9">
    <source>
        <dbReference type="SMART" id="SM00977"/>
    </source>
</evidence>
<evidence type="ECO:0000256" key="2">
    <source>
        <dbReference type="ARBA" id="ARBA00022490"/>
    </source>
</evidence>
<evidence type="ECO:0000313" key="11">
    <source>
        <dbReference type="Proteomes" id="UP000824192"/>
    </source>
</evidence>
<reference evidence="10" key="2">
    <citation type="submission" date="2021-04" db="EMBL/GenBank/DDBJ databases">
        <authorList>
            <person name="Gilroy R."/>
        </authorList>
    </citation>
    <scope>NUCLEOTIDE SEQUENCE</scope>
    <source>
        <strain evidence="10">ChiGjej6B6-1540</strain>
    </source>
</reference>
<keyword evidence="2 8" id="KW-0963">Cytoplasm</keyword>
<evidence type="ECO:0000256" key="6">
    <source>
        <dbReference type="ARBA" id="ARBA00022840"/>
    </source>
</evidence>
<dbReference type="PANTHER" id="PTHR43033">
    <property type="entry name" value="TRNA(ILE)-LYSIDINE SYNTHASE-RELATED"/>
    <property type="match status" value="1"/>
</dbReference>
<evidence type="ECO:0000256" key="5">
    <source>
        <dbReference type="ARBA" id="ARBA00022741"/>
    </source>
</evidence>
<dbReference type="SUPFAM" id="SSF82829">
    <property type="entry name" value="MesJ substrate recognition domain-like"/>
    <property type="match status" value="1"/>
</dbReference>
<evidence type="ECO:0000313" key="10">
    <source>
        <dbReference type="EMBL" id="HIW94430.1"/>
    </source>
</evidence>
<dbReference type="HAMAP" id="MF_01161">
    <property type="entry name" value="tRNA_Ile_lys_synt"/>
    <property type="match status" value="1"/>
</dbReference>
<evidence type="ECO:0000256" key="1">
    <source>
        <dbReference type="ARBA" id="ARBA00004496"/>
    </source>
</evidence>
<dbReference type="InterPro" id="IPR012795">
    <property type="entry name" value="tRNA_Ile_lys_synt_N"/>
</dbReference>
<name>A0A9D1RVQ9_9FIRM</name>
<dbReference type="InterPro" id="IPR012094">
    <property type="entry name" value="tRNA_Ile_lys_synt"/>
</dbReference>
<dbReference type="AlphaFoldDB" id="A0A9D1RVQ9"/>
<dbReference type="PANTHER" id="PTHR43033:SF1">
    <property type="entry name" value="TRNA(ILE)-LYSIDINE SYNTHASE-RELATED"/>
    <property type="match status" value="1"/>
</dbReference>
<dbReference type="Gene3D" id="3.30.465.60">
    <property type="match status" value="1"/>
</dbReference>
<dbReference type="SUPFAM" id="SSF52402">
    <property type="entry name" value="Adenine nucleotide alpha hydrolases-like"/>
    <property type="match status" value="1"/>
</dbReference>
<dbReference type="CDD" id="cd01992">
    <property type="entry name" value="TilS_N"/>
    <property type="match status" value="1"/>
</dbReference>
<gene>
    <name evidence="8 10" type="primary">tilS</name>
    <name evidence="10" type="ORF">H9868_07815</name>
</gene>
<keyword evidence="4 8" id="KW-0819">tRNA processing</keyword>